<gene>
    <name evidence="11" type="primary">msrB</name>
    <name evidence="11" type="ORF">HII17_12155</name>
</gene>
<dbReference type="Gene3D" id="2.170.150.20">
    <property type="entry name" value="Peptide methionine sulfoxide reductase"/>
    <property type="match status" value="1"/>
</dbReference>
<name>A0A7Y0LDK3_9GAMM</name>
<dbReference type="GO" id="GO:0006979">
    <property type="term" value="P:response to oxidative stress"/>
    <property type="evidence" value="ECO:0007669"/>
    <property type="project" value="InterPro"/>
</dbReference>
<evidence type="ECO:0000256" key="2">
    <source>
        <dbReference type="ARBA" id="ARBA00007174"/>
    </source>
</evidence>
<keyword evidence="7 11" id="KW-0560">Oxidoreductase</keyword>
<dbReference type="PANTHER" id="PTHR10173:SF52">
    <property type="entry name" value="METHIONINE-R-SULFOXIDE REDUCTASE B1"/>
    <property type="match status" value="1"/>
</dbReference>
<evidence type="ECO:0000256" key="3">
    <source>
        <dbReference type="ARBA" id="ARBA00012499"/>
    </source>
</evidence>
<dbReference type="Proteomes" id="UP000568664">
    <property type="component" value="Unassembled WGS sequence"/>
</dbReference>
<keyword evidence="6" id="KW-0862">Zinc</keyword>
<comment type="catalytic activity">
    <reaction evidence="8">
        <text>L-methionyl-[protein] + [thioredoxin]-disulfide + H2O = L-methionyl-(R)-S-oxide-[protein] + [thioredoxin]-dithiol</text>
        <dbReference type="Rhea" id="RHEA:24164"/>
        <dbReference type="Rhea" id="RHEA-COMP:10698"/>
        <dbReference type="Rhea" id="RHEA-COMP:10700"/>
        <dbReference type="Rhea" id="RHEA-COMP:12313"/>
        <dbReference type="Rhea" id="RHEA-COMP:12314"/>
        <dbReference type="ChEBI" id="CHEBI:15377"/>
        <dbReference type="ChEBI" id="CHEBI:16044"/>
        <dbReference type="ChEBI" id="CHEBI:29950"/>
        <dbReference type="ChEBI" id="CHEBI:45764"/>
        <dbReference type="ChEBI" id="CHEBI:50058"/>
        <dbReference type="EC" id="1.8.4.12"/>
    </reaction>
</comment>
<accession>A0A7Y0LDK3</accession>
<dbReference type="PROSITE" id="PS51790">
    <property type="entry name" value="MSRB"/>
    <property type="match status" value="1"/>
</dbReference>
<evidence type="ECO:0000313" key="12">
    <source>
        <dbReference type="Proteomes" id="UP000568664"/>
    </source>
</evidence>
<protein>
    <recommendedName>
        <fullName evidence="4">Peptide methionine sulfoxide reductase MsrB</fullName>
        <ecNumber evidence="3">1.8.4.12</ecNumber>
    </recommendedName>
    <alternativeName>
        <fullName evidence="9">Peptide-methionine (R)-S-oxide reductase</fullName>
    </alternativeName>
</protein>
<comment type="cofactor">
    <cofactor evidence="1">
        <name>Zn(2+)</name>
        <dbReference type="ChEBI" id="CHEBI:29105"/>
    </cofactor>
</comment>
<dbReference type="AlphaFoldDB" id="A0A7Y0LDK3"/>
<dbReference type="PANTHER" id="PTHR10173">
    <property type="entry name" value="METHIONINE SULFOXIDE REDUCTASE"/>
    <property type="match status" value="1"/>
</dbReference>
<organism evidence="11 12">
    <name type="scientific">Thalassotalea algicola</name>
    <dbReference type="NCBI Taxonomy" id="2716224"/>
    <lineage>
        <taxon>Bacteria</taxon>
        <taxon>Pseudomonadati</taxon>
        <taxon>Pseudomonadota</taxon>
        <taxon>Gammaproteobacteria</taxon>
        <taxon>Alteromonadales</taxon>
        <taxon>Colwelliaceae</taxon>
        <taxon>Thalassotalea</taxon>
    </lineage>
</organism>
<proteinExistence type="inferred from homology"/>
<dbReference type="EC" id="1.8.4.12" evidence="3"/>
<dbReference type="GO" id="GO:0046872">
    <property type="term" value="F:metal ion binding"/>
    <property type="evidence" value="ECO:0007669"/>
    <property type="project" value="UniProtKB-KW"/>
</dbReference>
<evidence type="ECO:0000256" key="6">
    <source>
        <dbReference type="ARBA" id="ARBA00022833"/>
    </source>
</evidence>
<evidence type="ECO:0000259" key="10">
    <source>
        <dbReference type="PROSITE" id="PS51790"/>
    </source>
</evidence>
<dbReference type="FunFam" id="2.170.150.20:FF:000001">
    <property type="entry name" value="Peptide methionine sulfoxide reductase MsrB"/>
    <property type="match status" value="1"/>
</dbReference>
<keyword evidence="12" id="KW-1185">Reference proteome</keyword>
<evidence type="ECO:0000256" key="5">
    <source>
        <dbReference type="ARBA" id="ARBA00022723"/>
    </source>
</evidence>
<dbReference type="InterPro" id="IPR011057">
    <property type="entry name" value="Mss4-like_sf"/>
</dbReference>
<reference evidence="11 12" key="1">
    <citation type="submission" date="2020-04" db="EMBL/GenBank/DDBJ databases">
        <title>Thalassotalea sp. M1531, isolated from the surface of marine red alga.</title>
        <authorList>
            <person name="Pang L."/>
            <person name="Lu D.-C."/>
        </authorList>
    </citation>
    <scope>NUCLEOTIDE SEQUENCE [LARGE SCALE GENOMIC DNA]</scope>
    <source>
        <strain evidence="11 12">M1531</strain>
    </source>
</reference>
<comment type="similarity">
    <text evidence="2">Belongs to the MsrB Met sulfoxide reductase family.</text>
</comment>
<evidence type="ECO:0000256" key="4">
    <source>
        <dbReference type="ARBA" id="ARBA00021130"/>
    </source>
</evidence>
<dbReference type="InterPro" id="IPR028427">
    <property type="entry name" value="Met_Sox_Rdtase_MsrB"/>
</dbReference>
<evidence type="ECO:0000256" key="8">
    <source>
        <dbReference type="ARBA" id="ARBA00048488"/>
    </source>
</evidence>
<evidence type="ECO:0000256" key="7">
    <source>
        <dbReference type="ARBA" id="ARBA00023002"/>
    </source>
</evidence>
<dbReference type="NCBIfam" id="TIGR00357">
    <property type="entry name" value="peptide-methionine (R)-S-oxide reductase MsrB"/>
    <property type="match status" value="1"/>
</dbReference>
<dbReference type="RefSeq" id="WP_169075661.1">
    <property type="nucleotide sequence ID" value="NZ_JABBXH010000004.1"/>
</dbReference>
<evidence type="ECO:0000313" key="11">
    <source>
        <dbReference type="EMBL" id="NMP32317.1"/>
    </source>
</evidence>
<dbReference type="InterPro" id="IPR002579">
    <property type="entry name" value="Met_Sox_Rdtase_MsrB_dom"/>
</dbReference>
<dbReference type="GO" id="GO:0005737">
    <property type="term" value="C:cytoplasm"/>
    <property type="evidence" value="ECO:0007669"/>
    <property type="project" value="TreeGrafter"/>
</dbReference>
<dbReference type="Pfam" id="PF01641">
    <property type="entry name" value="SelR"/>
    <property type="match status" value="1"/>
</dbReference>
<dbReference type="GO" id="GO:0030091">
    <property type="term" value="P:protein repair"/>
    <property type="evidence" value="ECO:0007669"/>
    <property type="project" value="InterPro"/>
</dbReference>
<dbReference type="GO" id="GO:0033743">
    <property type="term" value="F:peptide-methionine (R)-S-oxide reductase activity"/>
    <property type="evidence" value="ECO:0007669"/>
    <property type="project" value="UniProtKB-EC"/>
</dbReference>
<dbReference type="SUPFAM" id="SSF51316">
    <property type="entry name" value="Mss4-like"/>
    <property type="match status" value="1"/>
</dbReference>
<evidence type="ECO:0000256" key="1">
    <source>
        <dbReference type="ARBA" id="ARBA00001947"/>
    </source>
</evidence>
<dbReference type="EMBL" id="JABBXH010000004">
    <property type="protein sequence ID" value="NMP32317.1"/>
    <property type="molecule type" value="Genomic_DNA"/>
</dbReference>
<sequence>MSDDHYKEKLSKEAYAVCRLAATEHPFTGIYNDHWLDGNYNCACCERALFHSSKKFNAGCGWPSFFECIDDNVLYIQDLSHHMVRTEIKCRHCDSHLGHVFDDGPEPTGKRYCVNSLSLLFDGDQAQ</sequence>
<feature type="domain" description="MsrB" evidence="10">
    <location>
        <begin position="3"/>
        <end position="124"/>
    </location>
</feature>
<comment type="caution">
    <text evidence="11">The sequence shown here is derived from an EMBL/GenBank/DDBJ whole genome shotgun (WGS) entry which is preliminary data.</text>
</comment>
<evidence type="ECO:0000256" key="9">
    <source>
        <dbReference type="ARBA" id="ARBA00075819"/>
    </source>
</evidence>
<keyword evidence="5" id="KW-0479">Metal-binding</keyword>